<sequence length="719" mass="79677">MRNYKIYVFNFIVYIGFMLGKIYTLKGKIWNPLFAREMTINALDYNISTEPREFIHITTNYSDDFNKSFRNIDVEIIPNQISAMGNSCNSSQLPVHCSGNETSFFSTLPSYTTTTITGFLSKDFISFNFTKNKSDPLISLLLDTRGQTASASLYSVVNDTIVSSNLTVIDFYSHIPLPLSLISDKSLNEKLIFVMIYTNTSLTFVINNVVLATININIAEVPLPVSHLNVNGLTETNIYIEPFISNLRSNWCSIDGTNLSNIAVGYITVPYAVACASRNILIPRSLDSSSQLVLTIPGINSLKSLKIIDEVVVSLHAESGIKLFTLIANDNGVYLRGYTGNQLQQSKGGYNPFYNFGFQPVSLRFTFSSLFIILLINELPLFEPINIPDNQIPSLFSIEGLISDAIVTLLPSKYCTITSRLQSEVCVVDGSLPNSLNLGGRTRNYYGHLFAASKIYDSTELPTINFTLGNSPKEAFNYFVDLNSSIIGLYQNNETTSLDAPFSLNKLSTNEPIILEFGKLGMLIQSKINSHNIADFFNLYAWEEHPQDIYITGPNIQLFSTAFVPVITNCYLLEHKGSYLTSICIGDELCFATGSSGGPSGASYYFIGKPKSDKIEISLQMIEISLGIVIEYNSGHMNILRKSSSVFSTIYSNKIQLNGYIYNNPVIGIMDTGQFFIVTIQNNEVVKLSKGGLGVKGNISCVKMTSVEEGFKAIYFVAN</sequence>
<keyword evidence="1" id="KW-1133">Transmembrane helix</keyword>
<protein>
    <submittedName>
        <fullName evidence="2">Uncharacterized protein</fullName>
    </submittedName>
</protein>
<dbReference type="GeneID" id="6996446"/>
<dbReference type="VEuPathDB" id="CryptoDB:CMU_033390"/>
<feature type="transmembrane region" description="Helical" evidence="1">
    <location>
        <begin position="6"/>
        <end position="24"/>
    </location>
</feature>
<proteinExistence type="predicted"/>
<dbReference type="EMBL" id="DS989731">
    <property type="protein sequence ID" value="EEA06954.1"/>
    <property type="molecule type" value="Genomic_DNA"/>
</dbReference>
<accession>B6AFG3</accession>
<keyword evidence="3" id="KW-1185">Reference proteome</keyword>
<reference evidence="2" key="1">
    <citation type="submission" date="2008-06" db="EMBL/GenBank/DDBJ databases">
        <authorList>
            <person name="Lorenzi H."/>
            <person name="Inman J."/>
            <person name="Miller J."/>
            <person name="Schobel S."/>
            <person name="Amedeo P."/>
            <person name="Caler E.V."/>
            <person name="da Silva J."/>
        </authorList>
    </citation>
    <scope>NUCLEOTIDE SEQUENCE [LARGE SCALE GENOMIC DNA]</scope>
    <source>
        <strain evidence="2">RN66</strain>
    </source>
</reference>
<evidence type="ECO:0000256" key="1">
    <source>
        <dbReference type="SAM" id="Phobius"/>
    </source>
</evidence>
<keyword evidence="1" id="KW-0812">Transmembrane</keyword>
<name>B6AFG3_CRYMR</name>
<dbReference type="Proteomes" id="UP000001460">
    <property type="component" value="Unassembled WGS sequence"/>
</dbReference>
<keyword evidence="1" id="KW-0472">Membrane</keyword>
<dbReference type="AlphaFoldDB" id="B6AFG3"/>
<organism evidence="2 3">
    <name type="scientific">Cryptosporidium muris (strain RN66)</name>
    <dbReference type="NCBI Taxonomy" id="441375"/>
    <lineage>
        <taxon>Eukaryota</taxon>
        <taxon>Sar</taxon>
        <taxon>Alveolata</taxon>
        <taxon>Apicomplexa</taxon>
        <taxon>Conoidasida</taxon>
        <taxon>Coccidia</taxon>
        <taxon>Eucoccidiorida</taxon>
        <taxon>Eimeriorina</taxon>
        <taxon>Cryptosporidiidae</taxon>
        <taxon>Cryptosporidium</taxon>
    </lineage>
</organism>
<dbReference type="OMA" id="LTETNIY"/>
<dbReference type="RefSeq" id="XP_002141303.1">
    <property type="nucleotide sequence ID" value="XM_002141267.1"/>
</dbReference>
<gene>
    <name evidence="2" type="ORF">CMU_033390</name>
</gene>
<evidence type="ECO:0000313" key="3">
    <source>
        <dbReference type="Proteomes" id="UP000001460"/>
    </source>
</evidence>
<evidence type="ECO:0000313" key="2">
    <source>
        <dbReference type="EMBL" id="EEA06954.1"/>
    </source>
</evidence>
<dbReference type="OrthoDB" id="341232at2759"/>